<feature type="compositionally biased region" description="Polar residues" evidence="1">
    <location>
        <begin position="25"/>
        <end position="42"/>
    </location>
</feature>
<dbReference type="SUPFAM" id="SSF88713">
    <property type="entry name" value="Glycoside hydrolase/deacetylase"/>
    <property type="match status" value="1"/>
</dbReference>
<reference evidence="3 4" key="1">
    <citation type="submission" date="2023-04" db="EMBL/GenBank/DDBJ databases">
        <title>Clostridium tannerae sp. nov., isolated from the fecal material of an alpaca.</title>
        <authorList>
            <person name="Miller S."/>
            <person name="Hendry M."/>
            <person name="King J."/>
            <person name="Sankaranarayanan K."/>
            <person name="Lawson P.A."/>
        </authorList>
    </citation>
    <scope>NUCLEOTIDE SEQUENCE [LARGE SCALE GENOMIC DNA]</scope>
    <source>
        <strain evidence="3 4">A1-XYC3</strain>
    </source>
</reference>
<gene>
    <name evidence="3" type="primary">pdaA</name>
    <name evidence="3" type="ORF">P8V03_02285</name>
</gene>
<evidence type="ECO:0000313" key="4">
    <source>
        <dbReference type="Proteomes" id="UP001281656"/>
    </source>
</evidence>
<evidence type="ECO:0000256" key="1">
    <source>
        <dbReference type="SAM" id="MobiDB-lite"/>
    </source>
</evidence>
<evidence type="ECO:0000259" key="2">
    <source>
        <dbReference type="PROSITE" id="PS51677"/>
    </source>
</evidence>
<dbReference type="PANTHER" id="PTHR10587">
    <property type="entry name" value="GLYCOSYL TRANSFERASE-RELATED"/>
    <property type="match status" value="1"/>
</dbReference>
<name>A0ABU4JPS0_9CLOT</name>
<sequence length="300" mass="33866">MHKKIISICLLTTITLCGCSSRTSFTEDSNKNITTSTSNKPLENNKKDSNPENKADKITDIKTLDVSNLKSTEKNWFYQPKKDGTPSGEPQEILDLINKYSGYYLGDTSKKVIYLTFDEGYENGYTGKILDTLKANNVKAAFFVTTPYVKDNPELIKRMAAEGHLVCNHSENHPSMAAAASDPAKFEKEFSGVEKVYEEVTGKKMPKFFRPPMGKYSEKSLFYTQKLGYKTIFWSFAYGDWDPKKQPTADYGKKIIAERTHNGAIVLLHAVSKTNTEILDSVIKDWKSKGYELESLDKLP</sequence>
<dbReference type="Pfam" id="PF01522">
    <property type="entry name" value="Polysacc_deac_1"/>
    <property type="match status" value="1"/>
</dbReference>
<organism evidence="3 4">
    <name type="scientific">Clostridium tanneri</name>
    <dbReference type="NCBI Taxonomy" id="3037988"/>
    <lineage>
        <taxon>Bacteria</taxon>
        <taxon>Bacillati</taxon>
        <taxon>Bacillota</taxon>
        <taxon>Clostridia</taxon>
        <taxon>Eubacteriales</taxon>
        <taxon>Clostridiaceae</taxon>
        <taxon>Clostridium</taxon>
    </lineage>
</organism>
<dbReference type="Proteomes" id="UP001281656">
    <property type="component" value="Unassembled WGS sequence"/>
</dbReference>
<dbReference type="InterPro" id="IPR050248">
    <property type="entry name" value="Polysacc_deacetylase_ArnD"/>
</dbReference>
<feature type="compositionally biased region" description="Basic and acidic residues" evidence="1">
    <location>
        <begin position="43"/>
        <end position="54"/>
    </location>
</feature>
<dbReference type="PROSITE" id="PS51257">
    <property type="entry name" value="PROKAR_LIPOPROTEIN"/>
    <property type="match status" value="1"/>
</dbReference>
<dbReference type="PANTHER" id="PTHR10587:SF78">
    <property type="entry name" value="PEPTIDOGLYCAN-N-ACETYLMURAMIC ACID DEACETYLASE PDAA"/>
    <property type="match status" value="1"/>
</dbReference>
<dbReference type="CDD" id="cd10948">
    <property type="entry name" value="CE4_BsPdaA_like"/>
    <property type="match status" value="1"/>
</dbReference>
<evidence type="ECO:0000313" key="3">
    <source>
        <dbReference type="EMBL" id="MDW8799979.1"/>
    </source>
</evidence>
<dbReference type="PROSITE" id="PS51677">
    <property type="entry name" value="NODB"/>
    <property type="match status" value="1"/>
</dbReference>
<dbReference type="NCBIfam" id="TIGR02884">
    <property type="entry name" value="spore_pdaA"/>
    <property type="match status" value="1"/>
</dbReference>
<feature type="domain" description="NodB homology" evidence="2">
    <location>
        <begin position="111"/>
        <end position="294"/>
    </location>
</feature>
<dbReference type="InterPro" id="IPR002509">
    <property type="entry name" value="NODB_dom"/>
</dbReference>
<dbReference type="InterPro" id="IPR011330">
    <property type="entry name" value="Glyco_hydro/deAcase_b/a-brl"/>
</dbReference>
<dbReference type="Gene3D" id="3.20.20.370">
    <property type="entry name" value="Glycoside hydrolase/deacetylase"/>
    <property type="match status" value="1"/>
</dbReference>
<keyword evidence="4" id="KW-1185">Reference proteome</keyword>
<feature type="region of interest" description="Disordered" evidence="1">
    <location>
        <begin position="25"/>
        <end position="54"/>
    </location>
</feature>
<protein>
    <submittedName>
        <fullName evidence="3">Delta-lactam-biosynthetic de-N-acetylase</fullName>
    </submittedName>
</protein>
<dbReference type="InterPro" id="IPR014235">
    <property type="entry name" value="Spore_PdaA"/>
</dbReference>
<dbReference type="RefSeq" id="WP_261671948.1">
    <property type="nucleotide sequence ID" value="NZ_JARUJP010000001.1"/>
</dbReference>
<proteinExistence type="predicted"/>
<accession>A0ABU4JPS0</accession>
<comment type="caution">
    <text evidence="3">The sequence shown here is derived from an EMBL/GenBank/DDBJ whole genome shotgun (WGS) entry which is preliminary data.</text>
</comment>
<dbReference type="EMBL" id="JARUJP010000001">
    <property type="protein sequence ID" value="MDW8799979.1"/>
    <property type="molecule type" value="Genomic_DNA"/>
</dbReference>